<evidence type="ECO:0000256" key="5">
    <source>
        <dbReference type="ARBA" id="ARBA00022777"/>
    </source>
</evidence>
<comment type="caution">
    <text evidence="10">The sequence shown here is derived from an EMBL/GenBank/DDBJ whole genome shotgun (WGS) entry which is preliminary data.</text>
</comment>
<dbReference type="PROSITE" id="PS50011">
    <property type="entry name" value="PROTEIN_KINASE_DOM"/>
    <property type="match status" value="1"/>
</dbReference>
<comment type="catalytic activity">
    <reaction evidence="8">
        <text>L-seryl-[protein] + ATP = O-phospho-L-seryl-[protein] + ADP + H(+)</text>
        <dbReference type="Rhea" id="RHEA:17989"/>
        <dbReference type="Rhea" id="RHEA-COMP:9863"/>
        <dbReference type="Rhea" id="RHEA-COMP:11604"/>
        <dbReference type="ChEBI" id="CHEBI:15378"/>
        <dbReference type="ChEBI" id="CHEBI:29999"/>
        <dbReference type="ChEBI" id="CHEBI:30616"/>
        <dbReference type="ChEBI" id="CHEBI:83421"/>
        <dbReference type="ChEBI" id="CHEBI:456216"/>
        <dbReference type="EC" id="2.7.11.1"/>
    </reaction>
</comment>
<dbReference type="InterPro" id="IPR046959">
    <property type="entry name" value="PRK1-6/SRF4-like"/>
</dbReference>
<keyword evidence="2" id="KW-0723">Serine/threonine-protein kinase</keyword>
<evidence type="ECO:0000256" key="6">
    <source>
        <dbReference type="ARBA" id="ARBA00022840"/>
    </source>
</evidence>
<dbReference type="AlphaFoldDB" id="A0AAV0M5S4"/>
<organism evidence="10 11">
    <name type="scientific">Linum tenue</name>
    <dbReference type="NCBI Taxonomy" id="586396"/>
    <lineage>
        <taxon>Eukaryota</taxon>
        <taxon>Viridiplantae</taxon>
        <taxon>Streptophyta</taxon>
        <taxon>Embryophyta</taxon>
        <taxon>Tracheophyta</taxon>
        <taxon>Spermatophyta</taxon>
        <taxon>Magnoliopsida</taxon>
        <taxon>eudicotyledons</taxon>
        <taxon>Gunneridae</taxon>
        <taxon>Pentapetalae</taxon>
        <taxon>rosids</taxon>
        <taxon>fabids</taxon>
        <taxon>Malpighiales</taxon>
        <taxon>Linaceae</taxon>
        <taxon>Linum</taxon>
    </lineage>
</organism>
<evidence type="ECO:0000256" key="3">
    <source>
        <dbReference type="ARBA" id="ARBA00022679"/>
    </source>
</evidence>
<name>A0AAV0M5S4_9ROSI</name>
<evidence type="ECO:0000256" key="8">
    <source>
        <dbReference type="ARBA" id="ARBA00048679"/>
    </source>
</evidence>
<feature type="domain" description="Protein kinase" evidence="9">
    <location>
        <begin position="1"/>
        <end position="194"/>
    </location>
</feature>
<dbReference type="FunFam" id="1.10.510.10:FF:001023">
    <property type="entry name" value="Os07g0541700 protein"/>
    <property type="match status" value="1"/>
</dbReference>
<sequence length="197" mass="22283">MFIFHVGNHSSEQGLDWPTRVKIIRGTAKGLAYLHDEIPLTVPHAHLKSSNVLLDESFEPMLTDYALRPVINSDHAHKLMIAYKSPEYAQHGKTSNKTDVWSLGILMLEILTGKFPENYLTSGYDSGSDLGTWVNNMVKEKRMGEVFEKDMAGTTKDSKSQMIHLLKLALSCCEEDLEIRVDVKEAVEKIEQFMDDV</sequence>
<keyword evidence="3" id="KW-0808">Transferase</keyword>
<dbReference type="PANTHER" id="PTHR48007:SF19">
    <property type="entry name" value="POLLEN RECEPTOR-LIKE KINASE 5"/>
    <property type="match status" value="1"/>
</dbReference>
<dbReference type="PANTHER" id="PTHR48007">
    <property type="entry name" value="LEUCINE-RICH REPEAT RECEPTOR-LIKE PROTEIN KINASE PXC1"/>
    <property type="match status" value="1"/>
</dbReference>
<dbReference type="InterPro" id="IPR000719">
    <property type="entry name" value="Prot_kinase_dom"/>
</dbReference>
<protein>
    <recommendedName>
        <fullName evidence="1">non-specific serine/threonine protein kinase</fullName>
        <ecNumber evidence="1">2.7.11.1</ecNumber>
    </recommendedName>
</protein>
<dbReference type="EMBL" id="CAMGYJ010000007">
    <property type="protein sequence ID" value="CAI0442062.1"/>
    <property type="molecule type" value="Genomic_DNA"/>
</dbReference>
<evidence type="ECO:0000256" key="7">
    <source>
        <dbReference type="ARBA" id="ARBA00047899"/>
    </source>
</evidence>
<dbReference type="GO" id="GO:0004674">
    <property type="term" value="F:protein serine/threonine kinase activity"/>
    <property type="evidence" value="ECO:0007669"/>
    <property type="project" value="UniProtKB-KW"/>
</dbReference>
<keyword evidence="4" id="KW-0547">Nucleotide-binding</keyword>
<keyword evidence="5" id="KW-0418">Kinase</keyword>
<dbReference type="Proteomes" id="UP001154282">
    <property type="component" value="Unassembled WGS sequence"/>
</dbReference>
<evidence type="ECO:0000259" key="9">
    <source>
        <dbReference type="PROSITE" id="PS50011"/>
    </source>
</evidence>
<keyword evidence="11" id="KW-1185">Reference proteome</keyword>
<comment type="catalytic activity">
    <reaction evidence="7">
        <text>L-threonyl-[protein] + ATP = O-phospho-L-threonyl-[protein] + ADP + H(+)</text>
        <dbReference type="Rhea" id="RHEA:46608"/>
        <dbReference type="Rhea" id="RHEA-COMP:11060"/>
        <dbReference type="Rhea" id="RHEA-COMP:11605"/>
        <dbReference type="ChEBI" id="CHEBI:15378"/>
        <dbReference type="ChEBI" id="CHEBI:30013"/>
        <dbReference type="ChEBI" id="CHEBI:30616"/>
        <dbReference type="ChEBI" id="CHEBI:61977"/>
        <dbReference type="ChEBI" id="CHEBI:456216"/>
        <dbReference type="EC" id="2.7.11.1"/>
    </reaction>
</comment>
<dbReference type="GO" id="GO:0005524">
    <property type="term" value="F:ATP binding"/>
    <property type="evidence" value="ECO:0007669"/>
    <property type="project" value="UniProtKB-KW"/>
</dbReference>
<evidence type="ECO:0000256" key="2">
    <source>
        <dbReference type="ARBA" id="ARBA00022527"/>
    </source>
</evidence>
<gene>
    <name evidence="10" type="ORF">LITE_LOCUS27131</name>
</gene>
<dbReference type="Pfam" id="PF00069">
    <property type="entry name" value="Pkinase"/>
    <property type="match status" value="1"/>
</dbReference>
<reference evidence="10" key="1">
    <citation type="submission" date="2022-08" db="EMBL/GenBank/DDBJ databases">
        <authorList>
            <person name="Gutierrez-Valencia J."/>
        </authorList>
    </citation>
    <scope>NUCLEOTIDE SEQUENCE</scope>
</reference>
<evidence type="ECO:0000313" key="11">
    <source>
        <dbReference type="Proteomes" id="UP001154282"/>
    </source>
</evidence>
<dbReference type="SUPFAM" id="SSF56112">
    <property type="entry name" value="Protein kinase-like (PK-like)"/>
    <property type="match status" value="1"/>
</dbReference>
<accession>A0AAV0M5S4</accession>
<proteinExistence type="predicted"/>
<dbReference type="EC" id="2.7.11.1" evidence="1"/>
<dbReference type="InterPro" id="IPR011009">
    <property type="entry name" value="Kinase-like_dom_sf"/>
</dbReference>
<evidence type="ECO:0000256" key="4">
    <source>
        <dbReference type="ARBA" id="ARBA00022741"/>
    </source>
</evidence>
<evidence type="ECO:0000256" key="1">
    <source>
        <dbReference type="ARBA" id="ARBA00012513"/>
    </source>
</evidence>
<dbReference type="Gene3D" id="1.10.510.10">
    <property type="entry name" value="Transferase(Phosphotransferase) domain 1"/>
    <property type="match status" value="1"/>
</dbReference>
<keyword evidence="6" id="KW-0067">ATP-binding</keyword>
<evidence type="ECO:0000313" key="10">
    <source>
        <dbReference type="EMBL" id="CAI0442062.1"/>
    </source>
</evidence>